<evidence type="ECO:0000313" key="10">
    <source>
        <dbReference type="EMBL" id="GAA3760236.1"/>
    </source>
</evidence>
<feature type="transmembrane region" description="Helical" evidence="8">
    <location>
        <begin position="329"/>
        <end position="351"/>
    </location>
</feature>
<feature type="transmembrane region" description="Helical" evidence="8">
    <location>
        <begin position="688"/>
        <end position="707"/>
    </location>
</feature>
<reference evidence="11" key="1">
    <citation type="journal article" date="2019" name="Int. J. Syst. Evol. Microbiol.">
        <title>The Global Catalogue of Microorganisms (GCM) 10K type strain sequencing project: providing services to taxonomists for standard genome sequencing and annotation.</title>
        <authorList>
            <consortium name="The Broad Institute Genomics Platform"/>
            <consortium name="The Broad Institute Genome Sequencing Center for Infectious Disease"/>
            <person name="Wu L."/>
            <person name="Ma J."/>
        </authorList>
    </citation>
    <scope>NUCLEOTIDE SEQUENCE [LARGE SCALE GENOMIC DNA]</scope>
    <source>
        <strain evidence="11">JCM 17137</strain>
    </source>
</reference>
<dbReference type="InterPro" id="IPR050545">
    <property type="entry name" value="Mycobact_MmpL"/>
</dbReference>
<feature type="transmembrane region" description="Helical" evidence="8">
    <location>
        <begin position="220"/>
        <end position="241"/>
    </location>
</feature>
<keyword evidence="11" id="KW-1185">Reference proteome</keyword>
<comment type="similarity">
    <text evidence="2">Belongs to the resistance-nodulation-cell division (RND) (TC 2.A.6) family. MmpL subfamily.</text>
</comment>
<feature type="domain" description="SSD" evidence="9">
    <location>
        <begin position="559"/>
        <end position="717"/>
    </location>
</feature>
<evidence type="ECO:0000256" key="2">
    <source>
        <dbReference type="ARBA" id="ARBA00010157"/>
    </source>
</evidence>
<dbReference type="InterPro" id="IPR004869">
    <property type="entry name" value="MMPL_dom"/>
</dbReference>
<dbReference type="PROSITE" id="PS50156">
    <property type="entry name" value="SSD"/>
    <property type="match status" value="1"/>
</dbReference>
<feature type="transmembrane region" description="Helical" evidence="8">
    <location>
        <begin position="560"/>
        <end position="579"/>
    </location>
</feature>
<keyword evidence="5 8" id="KW-1133">Transmembrane helix</keyword>
<feature type="transmembrane region" description="Helical" evidence="8">
    <location>
        <begin position="285"/>
        <end position="317"/>
    </location>
</feature>
<evidence type="ECO:0000256" key="6">
    <source>
        <dbReference type="ARBA" id="ARBA00023136"/>
    </source>
</evidence>
<dbReference type="SUPFAM" id="SSF82866">
    <property type="entry name" value="Multidrug efflux transporter AcrB transmembrane domain"/>
    <property type="match status" value="2"/>
</dbReference>
<evidence type="ECO:0000256" key="5">
    <source>
        <dbReference type="ARBA" id="ARBA00022989"/>
    </source>
</evidence>
<keyword evidence="6 8" id="KW-0472">Membrane</keyword>
<evidence type="ECO:0000256" key="4">
    <source>
        <dbReference type="ARBA" id="ARBA00022692"/>
    </source>
</evidence>
<dbReference type="PANTHER" id="PTHR33406">
    <property type="entry name" value="MEMBRANE PROTEIN MJ1562-RELATED"/>
    <property type="match status" value="1"/>
</dbReference>
<accession>A0ABP7GEL7</accession>
<evidence type="ECO:0000313" key="11">
    <source>
        <dbReference type="Proteomes" id="UP001500908"/>
    </source>
</evidence>
<gene>
    <name evidence="10" type="ORF">GCM10022402_42710</name>
</gene>
<name>A0ABP7GEL7_9ACTN</name>
<dbReference type="EMBL" id="BAABDD010000030">
    <property type="protein sequence ID" value="GAA3760236.1"/>
    <property type="molecule type" value="Genomic_DNA"/>
</dbReference>
<feature type="transmembrane region" description="Helical" evidence="8">
    <location>
        <begin position="619"/>
        <end position="638"/>
    </location>
</feature>
<feature type="transmembrane region" description="Helical" evidence="8">
    <location>
        <begin position="31"/>
        <end position="50"/>
    </location>
</feature>
<dbReference type="Pfam" id="PF03176">
    <property type="entry name" value="MMPL"/>
    <property type="match status" value="2"/>
</dbReference>
<sequence length="738" mass="76575">MNSVHHSAAGKGPPGERAAQRSSRPPRRRRLWYAAAILLTLVWLLGAGPLGSFMGKLSEVQSNDEATFLPLGAESTKVQEVAADFADRETVPAIVVYSADRTWTPQRLAELSQDAERIAAADGVAGEVTGPIPGPEDDTVAQLVVPLSEDVDTAEATDELREVAGEQAGAGVTVQVTGPAGFAADLSAAFAGIDGTLLAVALGAVLVILVAVYRSPLLPFVVIVAAMLALVLAAAVVYVAADTGWLQLNGQSQGILFILVVGACTDYALLLVSRYRETLVEHRRPVDAVVAAVGGTVQPILASGGTVILGVLCLLAGDLASNRSLGPVAALGIAAALASALTFLPAVLLLLGRAAFWPARPHYSPSAQAQAGPLEAVYRRHGVWARVARTVGRRPRLWWIGATLVLVAAAAFVPQFRAEGTSQSEIFRTEVEAVSGQETLERGFGSASTAAPAQIVTDADRVEEVVTAAESVDGVTAATPVPEGEAAPQDGPAGVQPEPKVVDGRALVRATLAEEPQSTEAVEVVRELRAQVGAVSGANALVGGTTAVQLDTLDTAQRDLTVIVALVLVVVLLVLIVLLRALVAPLLLVATTVLSFGSALGVGALVFNHLLGFPGADPVVPLFAFVFLVALGIDYNIFLMTRAREETLEHGTREGTLRALTVTGGVITSAGVVLAATFAALAVIPLLFLAQLAFLVAFGVLLDALLVRSVLVPALALDAGRWIWWPGRAFRREPAGSS</sequence>
<dbReference type="Gene3D" id="1.20.1640.10">
    <property type="entry name" value="Multidrug efflux transporter AcrB transmembrane domain"/>
    <property type="match status" value="2"/>
</dbReference>
<comment type="caution">
    <text evidence="10">The sequence shown here is derived from an EMBL/GenBank/DDBJ whole genome shotgun (WGS) entry which is preliminary data.</text>
</comment>
<feature type="region of interest" description="Disordered" evidence="7">
    <location>
        <begin position="477"/>
        <end position="499"/>
    </location>
</feature>
<evidence type="ECO:0000256" key="8">
    <source>
        <dbReference type="SAM" id="Phobius"/>
    </source>
</evidence>
<evidence type="ECO:0000259" key="9">
    <source>
        <dbReference type="PROSITE" id="PS50156"/>
    </source>
</evidence>
<feature type="transmembrane region" description="Helical" evidence="8">
    <location>
        <begin position="188"/>
        <end position="213"/>
    </location>
</feature>
<protein>
    <submittedName>
        <fullName evidence="10">MMPL family transporter</fullName>
    </submittedName>
</protein>
<feature type="region of interest" description="Disordered" evidence="7">
    <location>
        <begin position="1"/>
        <end position="25"/>
    </location>
</feature>
<feature type="transmembrane region" description="Helical" evidence="8">
    <location>
        <begin position="253"/>
        <end position="273"/>
    </location>
</feature>
<feature type="transmembrane region" description="Helical" evidence="8">
    <location>
        <begin position="659"/>
        <end position="682"/>
    </location>
</feature>
<keyword evidence="4 8" id="KW-0812">Transmembrane</keyword>
<feature type="transmembrane region" description="Helical" evidence="8">
    <location>
        <begin position="586"/>
        <end position="607"/>
    </location>
</feature>
<evidence type="ECO:0000256" key="7">
    <source>
        <dbReference type="SAM" id="MobiDB-lite"/>
    </source>
</evidence>
<comment type="subcellular location">
    <subcellularLocation>
        <location evidence="1">Cell membrane</location>
        <topology evidence="1">Multi-pass membrane protein</topology>
    </subcellularLocation>
</comment>
<evidence type="ECO:0000256" key="1">
    <source>
        <dbReference type="ARBA" id="ARBA00004651"/>
    </source>
</evidence>
<dbReference type="InterPro" id="IPR000731">
    <property type="entry name" value="SSD"/>
</dbReference>
<organism evidence="10 11">
    <name type="scientific">Salinactinospora qingdaonensis</name>
    <dbReference type="NCBI Taxonomy" id="702744"/>
    <lineage>
        <taxon>Bacteria</taxon>
        <taxon>Bacillati</taxon>
        <taxon>Actinomycetota</taxon>
        <taxon>Actinomycetes</taxon>
        <taxon>Streptosporangiales</taxon>
        <taxon>Nocardiopsidaceae</taxon>
        <taxon>Salinactinospora</taxon>
    </lineage>
</organism>
<keyword evidence="3" id="KW-1003">Cell membrane</keyword>
<proteinExistence type="inferred from homology"/>
<dbReference type="Proteomes" id="UP001500908">
    <property type="component" value="Unassembled WGS sequence"/>
</dbReference>
<dbReference type="PANTHER" id="PTHR33406:SF6">
    <property type="entry name" value="MEMBRANE PROTEIN YDGH-RELATED"/>
    <property type="match status" value="1"/>
</dbReference>
<feature type="transmembrane region" description="Helical" evidence="8">
    <location>
        <begin position="397"/>
        <end position="416"/>
    </location>
</feature>
<evidence type="ECO:0000256" key="3">
    <source>
        <dbReference type="ARBA" id="ARBA00022475"/>
    </source>
</evidence>